<keyword evidence="2 6" id="KW-1003">Cell membrane</keyword>
<evidence type="ECO:0000256" key="2">
    <source>
        <dbReference type="ARBA" id="ARBA00022475"/>
    </source>
</evidence>
<sequence>MPLPPLRRPVAAALDLVPQGGLPGVLLILAALAALVIANSPLAPLYMALRHQPLGPLAVEHWINDGLMALFFFQVGLEVKREARVGDLADPAARRLPLVAAASGMAVPALLYLAIAGPVPGLARGWAIASATDIAFALGVLNLLGARVPASLRLFLTTVAVADDIGAVAIIALGYSQALHGLALAVAAALALLLFALPRLGVRRFAPYAALGLLLWAATLRSGVHATVAGVLAALAVPLARDGGPLERIEHRLAPIIAYGVLPLFAFANAGVALGSAPLLAPLPLAVALALGLVLGKQIGVFGAVRGMAALGLATPPGGASWRQLYGVSLLAGIGFTMSLFIGGLAFADPALMDQAKLGVLAGSLASALLGYAVLRRAR</sequence>
<keyword evidence="6" id="KW-0406">Ion transport</keyword>
<keyword evidence="5 6" id="KW-0472">Membrane</keyword>
<keyword evidence="6" id="KW-0813">Transport</keyword>
<dbReference type="EMBL" id="CP084930">
    <property type="protein sequence ID" value="USI74353.1"/>
    <property type="molecule type" value="Genomic_DNA"/>
</dbReference>
<evidence type="ECO:0000313" key="8">
    <source>
        <dbReference type="Proteomes" id="UP001056937"/>
    </source>
</evidence>
<name>A0ABY4XBL0_9SPHN</name>
<feature type="transmembrane region" description="Helical" evidence="6">
    <location>
        <begin position="182"/>
        <end position="201"/>
    </location>
</feature>
<dbReference type="Gene3D" id="1.20.1530.10">
    <property type="entry name" value="Na+/H+ antiporter like domain"/>
    <property type="match status" value="1"/>
</dbReference>
<keyword evidence="8" id="KW-1185">Reference proteome</keyword>
<dbReference type="Pfam" id="PF06965">
    <property type="entry name" value="Na_H_antiport_1"/>
    <property type="match status" value="1"/>
</dbReference>
<dbReference type="HAMAP" id="MF_01844">
    <property type="entry name" value="NhaA"/>
    <property type="match status" value="1"/>
</dbReference>
<feature type="transmembrane region" description="Helical" evidence="6">
    <location>
        <begin position="256"/>
        <end position="277"/>
    </location>
</feature>
<organism evidence="7 8">
    <name type="scientific">Sphingomonas morindae</name>
    <dbReference type="NCBI Taxonomy" id="1541170"/>
    <lineage>
        <taxon>Bacteria</taxon>
        <taxon>Pseudomonadati</taxon>
        <taxon>Pseudomonadota</taxon>
        <taxon>Alphaproteobacteria</taxon>
        <taxon>Sphingomonadales</taxon>
        <taxon>Sphingomonadaceae</taxon>
        <taxon>Sphingomonas</taxon>
    </lineage>
</organism>
<dbReference type="NCBIfam" id="TIGR00773">
    <property type="entry name" value="NhaA"/>
    <property type="match status" value="1"/>
</dbReference>
<feature type="transmembrane region" description="Helical" evidence="6">
    <location>
        <begin position="358"/>
        <end position="375"/>
    </location>
</feature>
<keyword evidence="4 6" id="KW-1133">Transmembrane helix</keyword>
<keyword evidence="6" id="KW-0739">Sodium transport</keyword>
<feature type="transmembrane region" description="Helical" evidence="6">
    <location>
        <begin position="325"/>
        <end position="346"/>
    </location>
</feature>
<comment type="function">
    <text evidence="6">Na(+)/H(+) antiporter that extrudes sodium in exchange for external protons.</text>
</comment>
<feature type="transmembrane region" description="Helical" evidence="6">
    <location>
        <begin position="96"/>
        <end position="115"/>
    </location>
</feature>
<comment type="similarity">
    <text evidence="6">Belongs to the NhaA Na(+)/H(+) (TC 2.A.33) antiporter family.</text>
</comment>
<keyword evidence="6" id="KW-0915">Sodium</keyword>
<accession>A0ABY4XBL0</accession>
<keyword evidence="6" id="KW-0050">Antiport</keyword>
<evidence type="ECO:0000313" key="7">
    <source>
        <dbReference type="EMBL" id="USI74353.1"/>
    </source>
</evidence>
<feature type="transmembrane region" description="Helical" evidence="6">
    <location>
        <begin position="20"/>
        <end position="42"/>
    </location>
</feature>
<comment type="subcellular location">
    <subcellularLocation>
        <location evidence="1">Cell inner membrane</location>
        <topology evidence="1">Multi-pass membrane protein</topology>
    </subcellularLocation>
    <subcellularLocation>
        <location evidence="6">Cell membrane</location>
        <topology evidence="6">Multi-pass membrane protein</topology>
    </subcellularLocation>
</comment>
<evidence type="ECO:0000256" key="3">
    <source>
        <dbReference type="ARBA" id="ARBA00022692"/>
    </source>
</evidence>
<comment type="catalytic activity">
    <reaction evidence="6">
        <text>Na(+)(in) + 2 H(+)(out) = Na(+)(out) + 2 H(+)(in)</text>
        <dbReference type="Rhea" id="RHEA:29251"/>
        <dbReference type="ChEBI" id="CHEBI:15378"/>
        <dbReference type="ChEBI" id="CHEBI:29101"/>
    </reaction>
</comment>
<reference evidence="7" key="1">
    <citation type="journal article" date="2022" name="Toxins">
        <title>Genomic Analysis of Sphingopyxis sp. USTB-05 for Biodegrading Cyanobacterial Hepatotoxins.</title>
        <authorList>
            <person name="Liu C."/>
            <person name="Xu Q."/>
            <person name="Zhao Z."/>
            <person name="Zhang H."/>
            <person name="Liu X."/>
            <person name="Yin C."/>
            <person name="Liu Y."/>
            <person name="Yan H."/>
        </authorList>
    </citation>
    <scope>NUCLEOTIDE SEQUENCE</scope>
    <source>
        <strain evidence="7">NBD5</strain>
    </source>
</reference>
<proteinExistence type="inferred from homology"/>
<dbReference type="InterPro" id="IPR023171">
    <property type="entry name" value="Na/H_antiporter_dom_sf"/>
</dbReference>
<evidence type="ECO:0000256" key="6">
    <source>
        <dbReference type="HAMAP-Rule" id="MF_01844"/>
    </source>
</evidence>
<feature type="transmembrane region" description="Helical" evidence="6">
    <location>
        <begin position="283"/>
        <end position="305"/>
    </location>
</feature>
<feature type="transmembrane region" description="Helical" evidence="6">
    <location>
        <begin position="127"/>
        <end position="148"/>
    </location>
</feature>
<dbReference type="Proteomes" id="UP001056937">
    <property type="component" value="Chromosome 1"/>
</dbReference>
<dbReference type="PANTHER" id="PTHR30341">
    <property type="entry name" value="SODIUM ION/PROTON ANTIPORTER NHAA-RELATED"/>
    <property type="match status" value="1"/>
</dbReference>
<evidence type="ECO:0000256" key="5">
    <source>
        <dbReference type="ARBA" id="ARBA00023136"/>
    </source>
</evidence>
<evidence type="ECO:0000256" key="1">
    <source>
        <dbReference type="ARBA" id="ARBA00004429"/>
    </source>
</evidence>
<keyword evidence="3 6" id="KW-0812">Transmembrane</keyword>
<protein>
    <recommendedName>
        <fullName evidence="6">Na(+)/H(+) antiporter NhaA</fullName>
    </recommendedName>
    <alternativeName>
        <fullName evidence="6">Sodium/proton antiporter NhaA</fullName>
    </alternativeName>
</protein>
<dbReference type="PANTHER" id="PTHR30341:SF0">
    <property type="entry name" value="NA(+)_H(+) ANTIPORTER NHAA"/>
    <property type="match status" value="1"/>
</dbReference>
<dbReference type="RefSeq" id="WP_252168156.1">
    <property type="nucleotide sequence ID" value="NZ_CP084930.1"/>
</dbReference>
<gene>
    <name evidence="6 7" type="primary">nhaA</name>
    <name evidence="7" type="ORF">LHA26_07870</name>
</gene>
<evidence type="ECO:0000256" key="4">
    <source>
        <dbReference type="ARBA" id="ARBA00022989"/>
    </source>
</evidence>
<feature type="transmembrane region" description="Helical" evidence="6">
    <location>
        <begin position="154"/>
        <end position="175"/>
    </location>
</feature>
<dbReference type="InterPro" id="IPR004670">
    <property type="entry name" value="NhaA"/>
</dbReference>